<dbReference type="OrthoDB" id="5281072at2759"/>
<dbReference type="InterPro" id="IPR032710">
    <property type="entry name" value="NTF2-like_dom_sf"/>
</dbReference>
<organism evidence="4 5">
    <name type="scientific">Hapsidospora chrysogenum (strain ATCC 11550 / CBS 779.69 / DSM 880 / IAM 14645 / JCM 23072 / IMI 49137)</name>
    <name type="common">Acremonium chrysogenum</name>
    <dbReference type="NCBI Taxonomy" id="857340"/>
    <lineage>
        <taxon>Eukaryota</taxon>
        <taxon>Fungi</taxon>
        <taxon>Dikarya</taxon>
        <taxon>Ascomycota</taxon>
        <taxon>Pezizomycotina</taxon>
        <taxon>Sordariomycetes</taxon>
        <taxon>Hypocreomycetidae</taxon>
        <taxon>Hypocreales</taxon>
        <taxon>Bionectriaceae</taxon>
        <taxon>Hapsidospora</taxon>
    </lineage>
</organism>
<dbReference type="SUPFAM" id="SSF54427">
    <property type="entry name" value="NTF2-like"/>
    <property type="match status" value="1"/>
</dbReference>
<proteinExistence type="inferred from homology"/>
<gene>
    <name evidence="4" type="ORF">ACRE_086890</name>
</gene>
<evidence type="ECO:0000313" key="5">
    <source>
        <dbReference type="Proteomes" id="UP000029964"/>
    </source>
</evidence>
<accession>A0A086SU29</accession>
<dbReference type="Proteomes" id="UP000029964">
    <property type="component" value="Unassembled WGS sequence"/>
</dbReference>
<dbReference type="Pfam" id="PF02982">
    <property type="entry name" value="Scytalone_dh"/>
    <property type="match status" value="1"/>
</dbReference>
<keyword evidence="2" id="KW-0456">Lyase</keyword>
<evidence type="ECO:0000313" key="4">
    <source>
        <dbReference type="EMBL" id="KFH40611.1"/>
    </source>
</evidence>
<dbReference type="GO" id="GO:0016829">
    <property type="term" value="F:lyase activity"/>
    <property type="evidence" value="ECO:0007669"/>
    <property type="project" value="UniProtKB-KW"/>
</dbReference>
<sequence>MSTDISLSDYLEIRNIAFEWAESYDSKDWDRLKNILAPKSRLDLRSLMGELHEDITPDEYAAILLGPRLLGPKRLKSQHLFGGAKWEQQRDGPITVTHQIHVLYQLYTDESLSEVANKGHAHGTVQHGYRKIDGAWKLDIVVPKLNWFEHDLFGTLSPTGDEKKSG</sequence>
<reference evidence="5" key="1">
    <citation type="journal article" date="2014" name="Genome Announc.">
        <title>Genome sequence and annotation of Acremonium chrysogenum, producer of the beta-lactam antibiotic cephalosporin C.</title>
        <authorList>
            <person name="Terfehr D."/>
            <person name="Dahlmann T.A."/>
            <person name="Specht T."/>
            <person name="Zadra I."/>
            <person name="Kuernsteiner H."/>
            <person name="Kueck U."/>
        </authorList>
    </citation>
    <scope>NUCLEOTIDE SEQUENCE [LARGE SCALE GENOMIC DNA]</scope>
    <source>
        <strain evidence="5">ATCC 11550 / CBS 779.69 / DSM 880 / IAM 14645 / JCM 23072 / IMI 49137</strain>
    </source>
</reference>
<evidence type="ECO:0000256" key="1">
    <source>
        <dbReference type="ARBA" id="ARBA00008584"/>
    </source>
</evidence>
<dbReference type="AlphaFoldDB" id="A0A086SU29"/>
<keyword evidence="5" id="KW-1185">Reference proteome</keyword>
<dbReference type="STRING" id="857340.A0A086SU29"/>
<name>A0A086SU29_HAPC1</name>
<evidence type="ECO:0000259" key="3">
    <source>
        <dbReference type="Pfam" id="PF02982"/>
    </source>
</evidence>
<comment type="similarity">
    <text evidence="1">Belongs to the scytalone dehydratase family.</text>
</comment>
<dbReference type="EMBL" id="JPKY01000182">
    <property type="protein sequence ID" value="KFH40611.1"/>
    <property type="molecule type" value="Genomic_DNA"/>
</dbReference>
<dbReference type="InterPro" id="IPR049884">
    <property type="entry name" value="Scytalone_dh"/>
</dbReference>
<evidence type="ECO:0000256" key="2">
    <source>
        <dbReference type="ARBA" id="ARBA00023239"/>
    </source>
</evidence>
<feature type="domain" description="Scytalone dehydratase-like" evidence="3">
    <location>
        <begin position="5"/>
        <end position="152"/>
    </location>
</feature>
<protein>
    <submittedName>
        <fullName evidence="4">Scytalone dehydratase-like protein</fullName>
    </submittedName>
</protein>
<dbReference type="Gene3D" id="3.10.450.50">
    <property type="match status" value="1"/>
</dbReference>
<dbReference type="HOGENOM" id="CLU_101889_0_0_1"/>
<comment type="caution">
    <text evidence="4">The sequence shown here is derived from an EMBL/GenBank/DDBJ whole genome shotgun (WGS) entry which is preliminary data.</text>
</comment>